<keyword evidence="8" id="KW-1185">Reference proteome</keyword>
<dbReference type="InterPro" id="IPR015943">
    <property type="entry name" value="WD40/YVTN_repeat-like_dom_sf"/>
</dbReference>
<feature type="repeat" description="WD" evidence="3">
    <location>
        <begin position="959"/>
        <end position="993"/>
    </location>
</feature>
<dbReference type="SMART" id="SM00320">
    <property type="entry name" value="WD40"/>
    <property type="match status" value="7"/>
</dbReference>
<comment type="caution">
    <text evidence="7">The sequence shown here is derived from an EMBL/GenBank/DDBJ whole genome shotgun (WGS) entry which is preliminary data.</text>
</comment>
<reference evidence="7 8" key="1">
    <citation type="submission" date="2024-07" db="EMBL/GenBank/DDBJ databases">
        <title>Section-level genome sequencing and comparative genomics of Aspergillus sections Usti and Cavernicolus.</title>
        <authorList>
            <consortium name="Lawrence Berkeley National Laboratory"/>
            <person name="Nybo J.L."/>
            <person name="Vesth T.C."/>
            <person name="Theobald S."/>
            <person name="Frisvad J.C."/>
            <person name="Larsen T.O."/>
            <person name="Kjaerboelling I."/>
            <person name="Rothschild-Mancinelli K."/>
            <person name="Lyhne E.K."/>
            <person name="Kogle M.E."/>
            <person name="Barry K."/>
            <person name="Clum A."/>
            <person name="Na H."/>
            <person name="Ledsgaard L."/>
            <person name="Lin J."/>
            <person name="Lipzen A."/>
            <person name="Kuo A."/>
            <person name="Riley R."/>
            <person name="Mondo S."/>
            <person name="Labutti K."/>
            <person name="Haridas S."/>
            <person name="Pangalinan J."/>
            <person name="Salamov A.A."/>
            <person name="Simmons B.A."/>
            <person name="Magnuson J.K."/>
            <person name="Chen J."/>
            <person name="Drula E."/>
            <person name="Henrissat B."/>
            <person name="Wiebenga A."/>
            <person name="Lubbers R.J."/>
            <person name="Gomes A.C."/>
            <person name="Makela M.R."/>
            <person name="Stajich J."/>
            <person name="Grigoriev I.V."/>
            <person name="Mortensen U.H."/>
            <person name="De Vries R.P."/>
            <person name="Baker S.E."/>
            <person name="Andersen M.R."/>
        </authorList>
    </citation>
    <scope>NUCLEOTIDE SEQUENCE [LARGE SCALE GENOMIC DNA]</scope>
    <source>
        <strain evidence="7 8">CBS 123904</strain>
    </source>
</reference>
<dbReference type="Pfam" id="PF24883">
    <property type="entry name" value="NPHP3_N"/>
    <property type="match status" value="1"/>
</dbReference>
<feature type="domain" description="Nephrocystin 3-like N-terminal" evidence="6">
    <location>
        <begin position="393"/>
        <end position="563"/>
    </location>
</feature>
<feature type="repeat" description="WD" evidence="3">
    <location>
        <begin position="1036"/>
        <end position="1077"/>
    </location>
</feature>
<evidence type="ECO:0000259" key="6">
    <source>
        <dbReference type="Pfam" id="PF24883"/>
    </source>
</evidence>
<name>A0ABR4K9G7_9EURO</name>
<keyword evidence="2" id="KW-0677">Repeat</keyword>
<evidence type="ECO:0000313" key="8">
    <source>
        <dbReference type="Proteomes" id="UP001610446"/>
    </source>
</evidence>
<evidence type="ECO:0000256" key="3">
    <source>
        <dbReference type="PROSITE-ProRule" id="PRU00221"/>
    </source>
</evidence>
<protein>
    <recommendedName>
        <fullName evidence="9">WD40-repeat-containing domain protein</fullName>
    </recommendedName>
</protein>
<gene>
    <name evidence="7" type="ORF">BJY01DRAFT_246158</name>
</gene>
<dbReference type="PANTHER" id="PTHR19879:SF9">
    <property type="entry name" value="TRANSCRIPTION INITIATION FACTOR TFIID SUBUNIT 5"/>
    <property type="match status" value="1"/>
</dbReference>
<sequence length="1312" mass="145565">MECPGLPILQHDSATESNKVLYENDSKFPAGLHEGPGTPLDAASSKPIALITVDSELAETFSADGETLTGRERDADGVDDGFDNLWGVACARLREEEPELMDAYASDLLTTDRQPPTAEQRMTDETSTEGYHQERRLQELTLRKLDALADARWKVTIGGKEVVVRDEIANVARKVLSFKDTIGVAVMTEPHAALAWTGVLVVLPLLSNPATQWEDAADGLNYIADTLIRSRVIEVSWGYDRHREDPSKSSHSTPIGELRQQIRTKLVDLYCGILRYQIQLASHCARGGAFRLLRDIFATDDWEKMRSELEETVNGIHESLRTMDSNTLAKVDAQMSQLQIKADKILTEITKIDRKVETLQREQLLAALQYAEYAAFDAVKKDEPSPARCYDGTRQEIMEEIESWVCGRSDHDKCIFWLSGMAGTGKSTIARTVGDLLSREHYCLGASFFFSRGRGLRAESTAFITTLALQLAAQMPEFAPYLAAAVGGQNRVGEISLSDQWQRLILEPLSALSDTLLMPVKVAFIVDALDECHGVAYVHEIVQLLSRAREMQRIDLRIFVTSRTEAYIVDSFRDLPGVLHRDLSSDQSRDGSTERDISRFMRASLKTLAEYHSLGDDWPEEKLIQGLIVKADRLFVYAATACRYLQNSAYPDRRLVEMLDTGTKGHSSTKALDDMYLLILSQMFAHCTSEDRDDVAVLFQQVVGTIVTAFEPLSSSGLASLFSISSRQVAMTLRQLHSLLHVPDDEVSLIEVFHLSFRDFIVNPSRCIDPQLRIEESQAHETLFLSCVDLMTASLRRDMCDLGEDGALASTVPRSTIDACIPPPLQYACLYFGPHIVKANLCGLHSVKLDEFLRTHFLHWLEVLSLLGRVGDGVWILQALEDATESSAYPTLHAFLNDAKRFLLHSRAIIEAAPLQVYGAGLVFSPRDSLVRQHFIISIPDWIASPPEVASDWSVLQAVDDISISPDSSMIVSGSGDQRVRLWDVCSGRVLFELEGHQDWIDATAFSPLGDTVASGSGDRTVRIWDVETGHCRLVLHGHKHSCASVAFSPDGKLLASASYDRTVRVWDTSTGGTLVHILDGHNDQVRAVRFSPDGRLLASGGIDRSIHIWNVEDGSTTQVLHGHRDSISSLSFAPQGSSTILASGSDDNTIRLWDLESGASRVVDCHGDRVHDVAVSPNGKFVATASADRTVKIWDLASARVIQTLEGHSDWVTAVVFSWDSTMVVSASVDRTIRLWDVRTGDPVKVLDNSRIPEVLFTTQKQPEANGEGRILLQPTERFVSKLEPLFLEGDWITHGGRRLLFLPAEYRPYS</sequence>
<dbReference type="Gene3D" id="3.40.50.300">
    <property type="entry name" value="P-loop containing nucleotide triphosphate hydrolases"/>
    <property type="match status" value="1"/>
</dbReference>
<feature type="domain" description="NWD NACHT-NTPase N-terminal" evidence="5">
    <location>
        <begin position="84"/>
        <end position="311"/>
    </location>
</feature>
<dbReference type="Pfam" id="PF00400">
    <property type="entry name" value="WD40"/>
    <property type="match status" value="7"/>
</dbReference>
<feature type="repeat" description="WD" evidence="3">
    <location>
        <begin position="1121"/>
        <end position="1164"/>
    </location>
</feature>
<dbReference type="CDD" id="cd00200">
    <property type="entry name" value="WD40"/>
    <property type="match status" value="1"/>
</dbReference>
<dbReference type="Gene3D" id="2.130.10.10">
    <property type="entry name" value="YVTN repeat-like/Quinoprotein amine dehydrogenase"/>
    <property type="match status" value="3"/>
</dbReference>
<dbReference type="PANTHER" id="PTHR19879">
    <property type="entry name" value="TRANSCRIPTION INITIATION FACTOR TFIID"/>
    <property type="match status" value="1"/>
</dbReference>
<dbReference type="EMBL" id="JBFXLU010000046">
    <property type="protein sequence ID" value="KAL2848932.1"/>
    <property type="molecule type" value="Genomic_DNA"/>
</dbReference>
<dbReference type="PROSITE" id="PS50082">
    <property type="entry name" value="WD_REPEATS_2"/>
    <property type="match status" value="7"/>
</dbReference>
<dbReference type="PROSITE" id="PS00678">
    <property type="entry name" value="WD_REPEATS_1"/>
    <property type="match status" value="7"/>
</dbReference>
<dbReference type="InterPro" id="IPR027417">
    <property type="entry name" value="P-loop_NTPase"/>
</dbReference>
<dbReference type="Pfam" id="PF17100">
    <property type="entry name" value="NACHT_N"/>
    <property type="match status" value="1"/>
</dbReference>
<dbReference type="InterPro" id="IPR011047">
    <property type="entry name" value="Quinoprotein_ADH-like_sf"/>
</dbReference>
<evidence type="ECO:0000256" key="2">
    <source>
        <dbReference type="ARBA" id="ARBA00022737"/>
    </source>
</evidence>
<feature type="repeat" description="WD" evidence="3">
    <location>
        <begin position="1206"/>
        <end position="1247"/>
    </location>
</feature>
<evidence type="ECO:0000256" key="4">
    <source>
        <dbReference type="SAM" id="MobiDB-lite"/>
    </source>
</evidence>
<dbReference type="InterPro" id="IPR019775">
    <property type="entry name" value="WD40_repeat_CS"/>
</dbReference>
<evidence type="ECO:0000313" key="7">
    <source>
        <dbReference type="EMBL" id="KAL2848932.1"/>
    </source>
</evidence>
<dbReference type="InterPro" id="IPR001680">
    <property type="entry name" value="WD40_rpt"/>
</dbReference>
<feature type="repeat" description="WD" evidence="3">
    <location>
        <begin position="994"/>
        <end position="1035"/>
    </location>
</feature>
<evidence type="ECO:0000259" key="5">
    <source>
        <dbReference type="Pfam" id="PF17100"/>
    </source>
</evidence>
<dbReference type="PROSITE" id="PS50294">
    <property type="entry name" value="WD_REPEATS_REGION"/>
    <property type="match status" value="7"/>
</dbReference>
<dbReference type="SUPFAM" id="SSF52540">
    <property type="entry name" value="P-loop containing nucleoside triphosphate hydrolases"/>
    <property type="match status" value="1"/>
</dbReference>
<evidence type="ECO:0000256" key="1">
    <source>
        <dbReference type="ARBA" id="ARBA00022574"/>
    </source>
</evidence>
<dbReference type="InterPro" id="IPR020472">
    <property type="entry name" value="WD40_PAC1"/>
</dbReference>
<dbReference type="InterPro" id="IPR031359">
    <property type="entry name" value="NACHT_N"/>
</dbReference>
<dbReference type="Proteomes" id="UP001610446">
    <property type="component" value="Unassembled WGS sequence"/>
</dbReference>
<dbReference type="SUPFAM" id="SSF50998">
    <property type="entry name" value="Quinoprotein alcohol dehydrogenase-like"/>
    <property type="match status" value="1"/>
</dbReference>
<dbReference type="PRINTS" id="PR00320">
    <property type="entry name" value="GPROTEINBRPT"/>
</dbReference>
<feature type="repeat" description="WD" evidence="3">
    <location>
        <begin position="1079"/>
        <end position="1120"/>
    </location>
</feature>
<feature type="region of interest" description="Disordered" evidence="4">
    <location>
        <begin position="111"/>
        <end position="132"/>
    </location>
</feature>
<dbReference type="InterPro" id="IPR056884">
    <property type="entry name" value="NPHP3-like_N"/>
</dbReference>
<proteinExistence type="predicted"/>
<feature type="repeat" description="WD" evidence="3">
    <location>
        <begin position="1164"/>
        <end position="1205"/>
    </location>
</feature>
<accession>A0ABR4K9G7</accession>
<evidence type="ECO:0008006" key="9">
    <source>
        <dbReference type="Google" id="ProtNLM"/>
    </source>
</evidence>
<keyword evidence="1 3" id="KW-0853">WD repeat</keyword>
<organism evidence="7 8">
    <name type="scientific">Aspergillus pseudoustus</name>
    <dbReference type="NCBI Taxonomy" id="1810923"/>
    <lineage>
        <taxon>Eukaryota</taxon>
        <taxon>Fungi</taxon>
        <taxon>Dikarya</taxon>
        <taxon>Ascomycota</taxon>
        <taxon>Pezizomycotina</taxon>
        <taxon>Eurotiomycetes</taxon>
        <taxon>Eurotiomycetidae</taxon>
        <taxon>Eurotiales</taxon>
        <taxon>Aspergillaceae</taxon>
        <taxon>Aspergillus</taxon>
        <taxon>Aspergillus subgen. Nidulantes</taxon>
    </lineage>
</organism>